<feature type="region of interest" description="Disordered" evidence="1">
    <location>
        <begin position="320"/>
        <end position="343"/>
    </location>
</feature>
<dbReference type="InterPro" id="IPR052458">
    <property type="entry name" value="PcG_PRC1-like_component"/>
</dbReference>
<comment type="caution">
    <text evidence="2">The sequence shown here is derived from an EMBL/GenBank/DDBJ whole genome shotgun (WGS) entry which is preliminary data.</text>
</comment>
<evidence type="ECO:0000313" key="3">
    <source>
        <dbReference type="Proteomes" id="UP000752171"/>
    </source>
</evidence>
<dbReference type="AlphaFoldDB" id="A0A8T2L0I4"/>
<protein>
    <recommendedName>
        <fullName evidence="4">Chromobox homolog 6a</fullName>
    </recommendedName>
</protein>
<feature type="region of interest" description="Disordered" evidence="1">
    <location>
        <begin position="122"/>
        <end position="156"/>
    </location>
</feature>
<dbReference type="GO" id="GO:0003682">
    <property type="term" value="F:chromatin binding"/>
    <property type="evidence" value="ECO:0007669"/>
    <property type="project" value="TreeGrafter"/>
</dbReference>
<dbReference type="PANTHER" id="PTHR46389">
    <property type="entry name" value="POLYCOMB GROUP PROTEIN PC"/>
    <property type="match status" value="1"/>
</dbReference>
<feature type="compositionally biased region" description="Polar residues" evidence="1">
    <location>
        <begin position="184"/>
        <end position="196"/>
    </location>
</feature>
<feature type="compositionally biased region" description="Basic residues" evidence="1">
    <location>
        <begin position="142"/>
        <end position="156"/>
    </location>
</feature>
<dbReference type="GO" id="GO:0035102">
    <property type="term" value="C:PRC1 complex"/>
    <property type="evidence" value="ECO:0007669"/>
    <property type="project" value="TreeGrafter"/>
</dbReference>
<feature type="compositionally biased region" description="Polar residues" evidence="1">
    <location>
        <begin position="45"/>
        <end position="55"/>
    </location>
</feature>
<reference evidence="2 3" key="1">
    <citation type="submission" date="2021-07" db="EMBL/GenBank/DDBJ databases">
        <authorList>
            <person name="Imarazene B."/>
            <person name="Zahm M."/>
            <person name="Klopp C."/>
            <person name="Cabau C."/>
            <person name="Beille S."/>
            <person name="Jouanno E."/>
            <person name="Castinel A."/>
            <person name="Lluch J."/>
            <person name="Gil L."/>
            <person name="Kuchtly C."/>
            <person name="Lopez Roques C."/>
            <person name="Donnadieu C."/>
            <person name="Parrinello H."/>
            <person name="Journot L."/>
            <person name="Du K."/>
            <person name="Schartl M."/>
            <person name="Retaux S."/>
            <person name="Guiguen Y."/>
        </authorList>
    </citation>
    <scope>NUCLEOTIDE SEQUENCE [LARGE SCALE GENOMIC DNA]</scope>
    <source>
        <strain evidence="2">Pach_M1</strain>
        <tissue evidence="2">Testis</tissue>
    </source>
</reference>
<gene>
    <name evidence="2" type="ORF">AMEX_G22697</name>
</gene>
<feature type="region of interest" description="Disordered" evidence="1">
    <location>
        <begin position="184"/>
        <end position="282"/>
    </location>
</feature>
<evidence type="ECO:0008006" key="4">
    <source>
        <dbReference type="Google" id="ProtNLM"/>
    </source>
</evidence>
<feature type="compositionally biased region" description="Low complexity" evidence="1">
    <location>
        <begin position="20"/>
        <end position="29"/>
    </location>
</feature>
<dbReference type="InterPro" id="IPR033773">
    <property type="entry name" value="CBX7_C"/>
</dbReference>
<name>A0A8T2L0I4_ASTMX</name>
<feature type="compositionally biased region" description="Pro residues" evidence="1">
    <location>
        <begin position="30"/>
        <end position="40"/>
    </location>
</feature>
<proteinExistence type="predicted"/>
<feature type="compositionally biased region" description="Basic residues" evidence="1">
    <location>
        <begin position="62"/>
        <end position="75"/>
    </location>
</feature>
<feature type="compositionally biased region" description="Low complexity" evidence="1">
    <location>
        <begin position="206"/>
        <end position="223"/>
    </location>
</feature>
<accession>A0A8T2L0I4</accession>
<evidence type="ECO:0000313" key="2">
    <source>
        <dbReference type="EMBL" id="KAG9264427.1"/>
    </source>
</evidence>
<dbReference type="Pfam" id="PF17218">
    <property type="entry name" value="CBX7_C"/>
    <property type="match status" value="1"/>
</dbReference>
<dbReference type="Proteomes" id="UP000752171">
    <property type="component" value="Unassembled WGS sequence"/>
</dbReference>
<dbReference type="GO" id="GO:0000122">
    <property type="term" value="P:negative regulation of transcription by RNA polymerase II"/>
    <property type="evidence" value="ECO:0007669"/>
    <property type="project" value="TreeGrafter"/>
</dbReference>
<dbReference type="GO" id="GO:0000785">
    <property type="term" value="C:chromatin"/>
    <property type="evidence" value="ECO:0007669"/>
    <property type="project" value="TreeGrafter"/>
</dbReference>
<feature type="compositionally biased region" description="Polar residues" evidence="1">
    <location>
        <begin position="253"/>
        <end position="263"/>
    </location>
</feature>
<organism evidence="2 3">
    <name type="scientific">Astyanax mexicanus</name>
    <name type="common">Blind cave fish</name>
    <name type="synonym">Astyanax fasciatus mexicanus</name>
    <dbReference type="NCBI Taxonomy" id="7994"/>
    <lineage>
        <taxon>Eukaryota</taxon>
        <taxon>Metazoa</taxon>
        <taxon>Chordata</taxon>
        <taxon>Craniata</taxon>
        <taxon>Vertebrata</taxon>
        <taxon>Euteleostomi</taxon>
        <taxon>Actinopterygii</taxon>
        <taxon>Neopterygii</taxon>
        <taxon>Teleostei</taxon>
        <taxon>Ostariophysi</taxon>
        <taxon>Characiformes</taxon>
        <taxon>Characoidei</taxon>
        <taxon>Acestrorhamphidae</taxon>
        <taxon>Acestrorhamphinae</taxon>
        <taxon>Astyanax</taxon>
    </lineage>
</organism>
<dbReference type="PANTHER" id="PTHR46389:SF4">
    <property type="entry name" value="CHROMOBOX PROTEIN HOMOLOG 6"/>
    <property type="match status" value="1"/>
</dbReference>
<sequence length="343" mass="37160">FPNREREQELYGPKKRGPKPKTLLLKPSSKPAPPPLPAPTYTPTCPSNAKLQSGAAQPKLKKDIHRCHRMSRRPLPRSDPLSQSVGHSLSPFSETVRILNRKVKPREVKKGRVILNLKMIDKAGSGGSANNKRTQSTTHQSHTARQKVPSRNRVIGKSRRFGEVSYRGLQLPVSGSGFSMFGKTFNSHPMDNSGNQPAVEHKESGQKSSSKGLSSQSSSQSSKVATSDVPSALNEPPPSASSSEVSDGESHPTSVAPTKSHQPLSAHDHKSSEEASEEEELDWHPEMAAQCANVVVTDVTTNLLTVTIKEFCHPHGIPPSSSSPCYANHVAASNKTNHKPQPQ</sequence>
<feature type="non-terminal residue" evidence="2">
    <location>
        <position position="1"/>
    </location>
</feature>
<feature type="compositionally biased region" description="Polar residues" evidence="1">
    <location>
        <begin position="128"/>
        <end position="141"/>
    </location>
</feature>
<dbReference type="EMBL" id="JAICCE010000019">
    <property type="protein sequence ID" value="KAG9264427.1"/>
    <property type="molecule type" value="Genomic_DNA"/>
</dbReference>
<feature type="compositionally biased region" description="Low complexity" evidence="1">
    <location>
        <begin position="230"/>
        <end position="245"/>
    </location>
</feature>
<evidence type="ECO:0000256" key="1">
    <source>
        <dbReference type="SAM" id="MobiDB-lite"/>
    </source>
</evidence>
<feature type="region of interest" description="Disordered" evidence="1">
    <location>
        <begin position="1"/>
        <end position="88"/>
    </location>
</feature>